<keyword evidence="3" id="KW-1185">Reference proteome</keyword>
<evidence type="ECO:0000313" key="3">
    <source>
        <dbReference type="Proteomes" id="UP000192343"/>
    </source>
</evidence>
<gene>
    <name evidence="2" type="ORF">B4O97_07545</name>
</gene>
<accession>A0A1Y1S0A3</accession>
<sequence>MSCRKSGGEKRRGCHGVAENIEGVERGSVITAERSDSRGRNRAEYAEEEEGETETGNKDGEDGKDRSQRGKKIIEKTGIEIDTSCRLCRVIGEKNWLVFCLGI</sequence>
<dbReference type="Proteomes" id="UP000192343">
    <property type="component" value="Unassembled WGS sequence"/>
</dbReference>
<protein>
    <submittedName>
        <fullName evidence="2">Uncharacterized protein</fullName>
    </submittedName>
</protein>
<organism evidence="2 3">
    <name type="scientific">Marispirochaeta aestuarii</name>
    <dbReference type="NCBI Taxonomy" id="1963862"/>
    <lineage>
        <taxon>Bacteria</taxon>
        <taxon>Pseudomonadati</taxon>
        <taxon>Spirochaetota</taxon>
        <taxon>Spirochaetia</taxon>
        <taxon>Spirochaetales</taxon>
        <taxon>Spirochaetaceae</taxon>
        <taxon>Marispirochaeta</taxon>
    </lineage>
</organism>
<dbReference type="RefSeq" id="WP_083049711.1">
    <property type="nucleotide sequence ID" value="NZ_MWQY01000007.1"/>
</dbReference>
<name>A0A1Y1S0A3_9SPIO</name>
<dbReference type="EMBL" id="MWQY01000007">
    <property type="protein sequence ID" value="ORC35915.1"/>
    <property type="molecule type" value="Genomic_DNA"/>
</dbReference>
<feature type="compositionally biased region" description="Basic and acidic residues" evidence="1">
    <location>
        <begin position="55"/>
        <end position="73"/>
    </location>
</feature>
<evidence type="ECO:0000256" key="1">
    <source>
        <dbReference type="SAM" id="MobiDB-lite"/>
    </source>
</evidence>
<dbReference type="STRING" id="1963862.B4O97_07545"/>
<comment type="caution">
    <text evidence="2">The sequence shown here is derived from an EMBL/GenBank/DDBJ whole genome shotgun (WGS) entry which is preliminary data.</text>
</comment>
<proteinExistence type="predicted"/>
<reference evidence="2 3" key="1">
    <citation type="submission" date="2017-03" db="EMBL/GenBank/DDBJ databases">
        <title>Draft Genome sequence of Marispirochaeta sp. strain JC444.</title>
        <authorList>
            <person name="Shivani Y."/>
            <person name="Subhash Y."/>
            <person name="Sasikala C."/>
            <person name="Ramana C."/>
        </authorList>
    </citation>
    <scope>NUCLEOTIDE SEQUENCE [LARGE SCALE GENOMIC DNA]</scope>
    <source>
        <strain evidence="2 3">JC444</strain>
    </source>
</reference>
<evidence type="ECO:0000313" key="2">
    <source>
        <dbReference type="EMBL" id="ORC35915.1"/>
    </source>
</evidence>
<dbReference type="AlphaFoldDB" id="A0A1Y1S0A3"/>
<feature type="compositionally biased region" description="Basic and acidic residues" evidence="1">
    <location>
        <begin position="33"/>
        <end position="45"/>
    </location>
</feature>
<feature type="region of interest" description="Disordered" evidence="1">
    <location>
        <begin position="25"/>
        <end position="73"/>
    </location>
</feature>